<name>A0A0B7ABT1_9EUPU</name>
<evidence type="ECO:0000313" key="11">
    <source>
        <dbReference type="EMBL" id="CEK78127.1"/>
    </source>
</evidence>
<keyword evidence="8" id="KW-1133">Transmembrane helix</keyword>
<evidence type="ECO:0000256" key="4">
    <source>
        <dbReference type="ARBA" id="ARBA00037874"/>
    </source>
</evidence>
<proteinExistence type="predicted"/>
<dbReference type="GO" id="GO:0047372">
    <property type="term" value="F:monoacylglycerol lipase activity"/>
    <property type="evidence" value="ECO:0007669"/>
    <property type="project" value="UniProtKB-EC"/>
</dbReference>
<comment type="catalytic activity">
    <reaction evidence="1">
        <text>Hydrolyzes glycerol monoesters of long-chain fatty acids.</text>
        <dbReference type="EC" id="3.1.1.23"/>
    </reaction>
</comment>
<dbReference type="GO" id="GO:0031966">
    <property type="term" value="C:mitochondrial membrane"/>
    <property type="evidence" value="ECO:0007669"/>
    <property type="project" value="UniProtKB-SubCell"/>
</dbReference>
<comment type="function">
    <text evidence="7">Lipase that preferentially hydrolysis medium-chain saturated monoacylglycerols including 2-arachidonoylglycerol. Through 2-arachidonoylglycerol degradation may regulate endocannabinoid signaling pathways. Also has a lysophosphatidyl lipase activity with a preference for lysophosphatidylglycerol among other lysophospholipids. Also able to degrade bis(monoacylglycero)phosphate (BMP) and constitutes the major enzyme for BMP catabolism. BMP, also known as lysobisphosphatidic acid, is enriched in late endosomes and lysosomes and plays a key role in the formation of intraluminal vesicles and in lipid sorting.</text>
</comment>
<feature type="domain" description="AB hydrolase-1" evidence="9">
    <location>
        <begin position="73"/>
        <end position="319"/>
    </location>
</feature>
<dbReference type="InterPro" id="IPR000073">
    <property type="entry name" value="AB_hydrolase_1"/>
</dbReference>
<evidence type="ECO:0000259" key="9">
    <source>
        <dbReference type="Pfam" id="PF00561"/>
    </source>
</evidence>
<feature type="transmembrane region" description="Helical" evidence="8">
    <location>
        <begin position="6"/>
        <end position="34"/>
    </location>
</feature>
<dbReference type="AlphaFoldDB" id="A0A0B7ABT1"/>
<dbReference type="Gene3D" id="3.40.50.1820">
    <property type="entry name" value="alpha/beta hydrolase"/>
    <property type="match status" value="1"/>
</dbReference>
<accession>A0A0B7ABT1</accession>
<evidence type="ECO:0000256" key="2">
    <source>
        <dbReference type="ARBA" id="ARBA00013254"/>
    </source>
</evidence>
<dbReference type="InterPro" id="IPR029058">
    <property type="entry name" value="AB_hydrolase_fold"/>
</dbReference>
<evidence type="ECO:0000256" key="6">
    <source>
        <dbReference type="ARBA" id="ARBA00047662"/>
    </source>
</evidence>
<dbReference type="GO" id="GO:0046464">
    <property type="term" value="P:acylglycerol catabolic process"/>
    <property type="evidence" value="ECO:0007669"/>
    <property type="project" value="TreeGrafter"/>
</dbReference>
<evidence type="ECO:0000256" key="8">
    <source>
        <dbReference type="SAM" id="Phobius"/>
    </source>
</evidence>
<dbReference type="EMBL" id="HACG01031262">
    <property type="protein sequence ID" value="CEK78127.1"/>
    <property type="molecule type" value="Transcribed_RNA"/>
</dbReference>
<dbReference type="PRINTS" id="PR00111">
    <property type="entry name" value="ABHYDROLASE"/>
</dbReference>
<organism evidence="11">
    <name type="scientific">Arion vulgaris</name>
    <dbReference type="NCBI Taxonomy" id="1028688"/>
    <lineage>
        <taxon>Eukaryota</taxon>
        <taxon>Metazoa</taxon>
        <taxon>Spiralia</taxon>
        <taxon>Lophotrochozoa</taxon>
        <taxon>Mollusca</taxon>
        <taxon>Gastropoda</taxon>
        <taxon>Heterobranchia</taxon>
        <taxon>Euthyneura</taxon>
        <taxon>Panpulmonata</taxon>
        <taxon>Eupulmonata</taxon>
        <taxon>Stylommatophora</taxon>
        <taxon>Helicina</taxon>
        <taxon>Arionoidea</taxon>
        <taxon>Arionidae</taxon>
        <taxon>Arion</taxon>
    </lineage>
</organism>
<keyword evidence="8" id="KW-0812">Transmembrane</keyword>
<dbReference type="GO" id="GO:0031902">
    <property type="term" value="C:late endosome membrane"/>
    <property type="evidence" value="ECO:0007669"/>
    <property type="project" value="UniProtKB-SubCell"/>
</dbReference>
<evidence type="ECO:0000256" key="5">
    <source>
        <dbReference type="ARBA" id="ARBA00046308"/>
    </source>
</evidence>
<evidence type="ECO:0000256" key="7">
    <source>
        <dbReference type="ARBA" id="ARBA00049568"/>
    </source>
</evidence>
<dbReference type="EMBL" id="HACG01031261">
    <property type="protein sequence ID" value="CEK78126.1"/>
    <property type="molecule type" value="Transcribed_RNA"/>
</dbReference>
<evidence type="ECO:0000256" key="1">
    <source>
        <dbReference type="ARBA" id="ARBA00001613"/>
    </source>
</evidence>
<dbReference type="PANTHER" id="PTHR43798">
    <property type="entry name" value="MONOACYLGLYCEROL LIPASE"/>
    <property type="match status" value="1"/>
</dbReference>
<dbReference type="Pfam" id="PF00561">
    <property type="entry name" value="Abhydrolase_1"/>
    <property type="match status" value="1"/>
</dbReference>
<evidence type="ECO:0000256" key="3">
    <source>
        <dbReference type="ARBA" id="ARBA00037797"/>
    </source>
</evidence>
<evidence type="ECO:0000313" key="10">
    <source>
        <dbReference type="EMBL" id="CEK78126.1"/>
    </source>
</evidence>
<comment type="catalytic activity">
    <reaction evidence="6">
        <text>1-dodecanoylglycerol + H2O = dodecanoate + glycerol + H(+)</text>
        <dbReference type="Rhea" id="RHEA:44316"/>
        <dbReference type="ChEBI" id="CHEBI:15377"/>
        <dbReference type="ChEBI" id="CHEBI:15378"/>
        <dbReference type="ChEBI" id="CHEBI:17754"/>
        <dbReference type="ChEBI" id="CHEBI:18262"/>
        <dbReference type="ChEBI" id="CHEBI:75539"/>
    </reaction>
</comment>
<dbReference type="GO" id="GO:0005765">
    <property type="term" value="C:lysosomal membrane"/>
    <property type="evidence" value="ECO:0007669"/>
    <property type="project" value="UniProtKB-SubCell"/>
</dbReference>
<dbReference type="InterPro" id="IPR050266">
    <property type="entry name" value="AB_hydrolase_sf"/>
</dbReference>
<dbReference type="PANTHER" id="PTHR43798:SF5">
    <property type="entry name" value="MONOACYLGLYCEROL LIPASE ABHD6"/>
    <property type="match status" value="1"/>
</dbReference>
<dbReference type="SUPFAM" id="SSF53474">
    <property type="entry name" value="alpha/beta-Hydrolases"/>
    <property type="match status" value="1"/>
</dbReference>
<protein>
    <recommendedName>
        <fullName evidence="2">acylglycerol lipase</fullName>
        <ecNumber evidence="2">3.1.1.23</ecNumber>
    </recommendedName>
</protein>
<gene>
    <name evidence="11" type="primary">ORF108444</name>
    <name evidence="10" type="synonym">ORF108441</name>
</gene>
<reference evidence="11" key="1">
    <citation type="submission" date="2014-12" db="EMBL/GenBank/DDBJ databases">
        <title>Insight into the proteome of Arion vulgaris.</title>
        <authorList>
            <person name="Aradska J."/>
            <person name="Bulat T."/>
            <person name="Smidak R."/>
            <person name="Sarate P."/>
            <person name="Gangsoo J."/>
            <person name="Sialana F."/>
            <person name="Bilban M."/>
            <person name="Lubec G."/>
        </authorList>
    </citation>
    <scope>NUCLEOTIDE SEQUENCE</scope>
    <source>
        <tissue evidence="11">Skin</tissue>
    </source>
</reference>
<comment type="subcellular location">
    <subcellularLocation>
        <location evidence="3">Late endosome membrane</location>
        <topology evidence="3">Single-pass type II membrane protein</topology>
    </subcellularLocation>
    <subcellularLocation>
        <location evidence="4">Lysosome membrane</location>
        <topology evidence="4">Single-pass type II membrane protein</topology>
    </subcellularLocation>
    <subcellularLocation>
        <location evidence="5">Mitochondrion membrane</location>
        <topology evidence="5">Single-pass type II membrane protein</topology>
    </subcellularLocation>
</comment>
<sequence>MELYIAIAAAAVCILSTSICIFFIIFTFFPHYLIRLGFIFRQYQAGMKIKFVGDENFVFCYGEKNSARLDKTSIVFIHGFSSSKDQWVANFMTLPKDLHLIAVDLPGHGASSVPDMNVTLNLDYVVESLEKFFTLVGLTDKKVHIVGSSLGGAVAGLFTARYPERVEKLTMICPAMQTPVDSEFAIQLREIVAKGTDNITTANCKLVPVDLPGIKAMLDACFYNKDIKFSDKICKGFLHLRLPKTDFYLRLFKGITSAENMGLLERTAPKITVPTQLIWGQQDELIHVSGAELLKSKLPNCQRVDIIDKCGHAIDIDHPQSFTKFLLLFIHSDQLDQIEDKKNM</sequence>
<dbReference type="EC" id="3.1.1.23" evidence="2"/>
<keyword evidence="8" id="KW-0472">Membrane</keyword>